<feature type="signal peptide" evidence="1">
    <location>
        <begin position="1"/>
        <end position="23"/>
    </location>
</feature>
<dbReference type="PROSITE" id="PS50231">
    <property type="entry name" value="RICIN_B_LECTIN"/>
    <property type="match status" value="1"/>
</dbReference>
<dbReference type="OrthoDB" id="9123816at2"/>
<comment type="caution">
    <text evidence="2">The sequence shown here is derived from an EMBL/GenBank/DDBJ whole genome shotgun (WGS) entry which is preliminary data.</text>
</comment>
<reference evidence="2 3" key="1">
    <citation type="submission" date="2018-01" db="EMBL/GenBank/DDBJ databases">
        <title>Genomic Encyclopedia of Type Strains, Phase III (KMG-III): the genomes of soil and plant-associated and newly described type strains.</title>
        <authorList>
            <person name="Whitman W."/>
        </authorList>
    </citation>
    <scope>NUCLEOTIDE SEQUENCE [LARGE SCALE GENOMIC DNA]</scope>
    <source>
        <strain evidence="2 3">HKI456</strain>
    </source>
</reference>
<evidence type="ECO:0000256" key="1">
    <source>
        <dbReference type="SAM" id="SignalP"/>
    </source>
</evidence>
<name>A0A2P5KBB3_9BURK</name>
<protein>
    <submittedName>
        <fullName evidence="2">Uncharacterized protein</fullName>
    </submittedName>
</protein>
<dbReference type="CDD" id="cd00161">
    <property type="entry name" value="beta-trefoil_Ricin-like"/>
    <property type="match status" value="1"/>
</dbReference>
<dbReference type="RefSeq" id="WP_146064008.1">
    <property type="nucleotide sequence ID" value="NZ_CP062178.1"/>
</dbReference>
<dbReference type="Gene3D" id="2.80.10.50">
    <property type="match status" value="1"/>
</dbReference>
<organism evidence="2 3">
    <name type="scientific">Mycetohabitans endofungorum</name>
    <dbReference type="NCBI Taxonomy" id="417203"/>
    <lineage>
        <taxon>Bacteria</taxon>
        <taxon>Pseudomonadati</taxon>
        <taxon>Pseudomonadota</taxon>
        <taxon>Betaproteobacteria</taxon>
        <taxon>Burkholderiales</taxon>
        <taxon>Burkholderiaceae</taxon>
        <taxon>Mycetohabitans</taxon>
    </lineage>
</organism>
<keyword evidence="3" id="KW-1185">Reference proteome</keyword>
<dbReference type="Proteomes" id="UP000243096">
    <property type="component" value="Unassembled WGS sequence"/>
</dbReference>
<keyword evidence="1" id="KW-0732">Signal</keyword>
<feature type="chain" id="PRO_5015106811" evidence="1">
    <location>
        <begin position="24"/>
        <end position="410"/>
    </location>
</feature>
<proteinExistence type="predicted"/>
<evidence type="ECO:0000313" key="3">
    <source>
        <dbReference type="Proteomes" id="UP000243096"/>
    </source>
</evidence>
<dbReference type="EMBL" id="PRDW01000005">
    <property type="protein sequence ID" value="PPB83935.1"/>
    <property type="molecule type" value="Genomic_DNA"/>
</dbReference>
<accession>A0A2P5KBB3</accession>
<gene>
    <name evidence="2" type="ORF">B0O95_105118</name>
</gene>
<sequence length="410" mass="44299">MHRITIVTMTFAATLGCVTCASAVETRESAYGLIESKYKQEANQASCMRTFENSTSVQIGACEAQGGPSDYTSMRQWRLVEQEDGTYLIQNKYRNDMGAGSCLQALPQSTDLIVGSCNGDTSAPLSTKQWRLEGDTFRLAKNLYKDSAPPSHNCARVYAGSNAEIQIGACDAQGGPSDYTSMRQWQFAMFPPPVTPGGMASLSYHIPTTPPITQITFPITVVRAPDAAGYYFAQQYGFSGGSAGYMGVRPRPGGKSLAAFSVFGRGTEVVDTTRCTGGADGGEGVSCSAEHELVHGRKYLLTITRDSADPRVWRGSITDSVTHQQVVLGAYKVPATWGSLFSSQSGFIEYYAKVSSCASIPLAEILFSPPYGSDGRAGSLYAQKEYGRCQGKMNYLHEVRGEDSYFRVGF</sequence>
<evidence type="ECO:0000313" key="2">
    <source>
        <dbReference type="EMBL" id="PPB83935.1"/>
    </source>
</evidence>
<dbReference type="PROSITE" id="PS51257">
    <property type="entry name" value="PROKAR_LIPOPROTEIN"/>
    <property type="match status" value="1"/>
</dbReference>
<dbReference type="AlphaFoldDB" id="A0A2P5KBB3"/>